<protein>
    <submittedName>
        <fullName evidence="1">Predicted protein</fullName>
    </submittedName>
</protein>
<proteinExistence type="evidence at transcript level"/>
<dbReference type="AlphaFoldDB" id="F2DJA2"/>
<sequence>MRNQASLCGEFASRGVDFSPSPLESVAPMVNLHDLGLVVLKPVPSKWIHVVNLAVQLGFRAGFQFRMKHVDSSV</sequence>
<evidence type="ECO:0000313" key="1">
    <source>
        <dbReference type="EMBL" id="BAJ95173.1"/>
    </source>
</evidence>
<name>F2DJA2_HORVV</name>
<dbReference type="EMBL" id="AK363970">
    <property type="protein sequence ID" value="BAJ95173.1"/>
    <property type="molecule type" value="mRNA"/>
</dbReference>
<reference evidence="1" key="1">
    <citation type="journal article" date="2011" name="Plant Physiol.">
        <title>Comprehensive sequence analysis of 24,783 barley full-length cDNAs derived from 12 clone libraries.</title>
        <authorList>
            <person name="Matsumoto T."/>
            <person name="Tanaka T."/>
            <person name="Sakai H."/>
            <person name="Amano N."/>
            <person name="Kanamori H."/>
            <person name="Kurita K."/>
            <person name="Kikuta A."/>
            <person name="Kamiya K."/>
            <person name="Yamamoto M."/>
            <person name="Ikawa H."/>
            <person name="Fujii N."/>
            <person name="Hori K."/>
            <person name="Itoh T."/>
            <person name="Sato K."/>
        </authorList>
    </citation>
    <scope>NUCLEOTIDE SEQUENCE</scope>
    <source>
        <tissue evidence="1">Shoot and root</tissue>
    </source>
</reference>
<accession>F2DJA2</accession>
<organism evidence="1">
    <name type="scientific">Hordeum vulgare subsp. vulgare</name>
    <name type="common">Domesticated barley</name>
    <dbReference type="NCBI Taxonomy" id="112509"/>
    <lineage>
        <taxon>Eukaryota</taxon>
        <taxon>Viridiplantae</taxon>
        <taxon>Streptophyta</taxon>
        <taxon>Embryophyta</taxon>
        <taxon>Tracheophyta</taxon>
        <taxon>Spermatophyta</taxon>
        <taxon>Magnoliopsida</taxon>
        <taxon>Liliopsida</taxon>
        <taxon>Poales</taxon>
        <taxon>Poaceae</taxon>
        <taxon>BOP clade</taxon>
        <taxon>Pooideae</taxon>
        <taxon>Triticodae</taxon>
        <taxon>Triticeae</taxon>
        <taxon>Hordeinae</taxon>
        <taxon>Hordeum</taxon>
    </lineage>
</organism>